<evidence type="ECO:0000256" key="1">
    <source>
        <dbReference type="SAM" id="MobiDB-lite"/>
    </source>
</evidence>
<protein>
    <submittedName>
        <fullName evidence="2">Uncharacterized protein</fullName>
    </submittedName>
</protein>
<accession>A0A1X6P388</accession>
<evidence type="ECO:0000313" key="3">
    <source>
        <dbReference type="Proteomes" id="UP000218209"/>
    </source>
</evidence>
<organism evidence="2 3">
    <name type="scientific">Porphyra umbilicalis</name>
    <name type="common">Purple laver</name>
    <name type="synonym">Red alga</name>
    <dbReference type="NCBI Taxonomy" id="2786"/>
    <lineage>
        <taxon>Eukaryota</taxon>
        <taxon>Rhodophyta</taxon>
        <taxon>Bangiophyceae</taxon>
        <taxon>Bangiales</taxon>
        <taxon>Bangiaceae</taxon>
        <taxon>Porphyra</taxon>
    </lineage>
</organism>
<name>A0A1X6P388_PORUM</name>
<proteinExistence type="predicted"/>
<dbReference type="Proteomes" id="UP000218209">
    <property type="component" value="Unassembled WGS sequence"/>
</dbReference>
<dbReference type="AlphaFoldDB" id="A0A1X6P388"/>
<reference evidence="2 3" key="1">
    <citation type="submission" date="2017-03" db="EMBL/GenBank/DDBJ databases">
        <title>WGS assembly of Porphyra umbilicalis.</title>
        <authorList>
            <person name="Brawley S.H."/>
            <person name="Blouin N.A."/>
            <person name="Ficko-Blean E."/>
            <person name="Wheeler G.L."/>
            <person name="Lohr M."/>
            <person name="Goodson H.V."/>
            <person name="Jenkins J.W."/>
            <person name="Blaby-Haas C.E."/>
            <person name="Helliwell K.E."/>
            <person name="Chan C."/>
            <person name="Marriage T."/>
            <person name="Bhattacharya D."/>
            <person name="Klein A.S."/>
            <person name="Badis Y."/>
            <person name="Brodie J."/>
            <person name="Cao Y."/>
            <person name="Collen J."/>
            <person name="Dittami S.M."/>
            <person name="Gachon C.M."/>
            <person name="Green B.R."/>
            <person name="Karpowicz S."/>
            <person name="Kim J.W."/>
            <person name="Kudahl U."/>
            <person name="Lin S."/>
            <person name="Michel G."/>
            <person name="Mittag M."/>
            <person name="Olson B.J."/>
            <person name="Pangilinan J."/>
            <person name="Peng Y."/>
            <person name="Qiu H."/>
            <person name="Shu S."/>
            <person name="Singer J.T."/>
            <person name="Smith A.G."/>
            <person name="Sprecher B.N."/>
            <person name="Wagner V."/>
            <person name="Wang W."/>
            <person name="Wang Z.-Y."/>
            <person name="Yan J."/>
            <person name="Yarish C."/>
            <person name="Zoeuner-Riek S."/>
            <person name="Zhuang Y."/>
            <person name="Zou Y."/>
            <person name="Lindquist E.A."/>
            <person name="Grimwood J."/>
            <person name="Barry K."/>
            <person name="Rokhsar D.S."/>
            <person name="Schmutz J."/>
            <person name="Stiller J.W."/>
            <person name="Grossman A.R."/>
            <person name="Prochnik S.E."/>
        </authorList>
    </citation>
    <scope>NUCLEOTIDE SEQUENCE [LARGE SCALE GENOMIC DNA]</scope>
    <source>
        <strain evidence="2">4086291</strain>
    </source>
</reference>
<dbReference type="EMBL" id="KV918911">
    <property type="protein sequence ID" value="OSX75225.1"/>
    <property type="molecule type" value="Genomic_DNA"/>
</dbReference>
<sequence>MAAVAGLMGRQQPARTPPFPPHLPVFWGRGHCMAPPPPATRTSPSTRSWRWRWRLRRRWKWRQRRRRRLLRKWQRQP</sequence>
<evidence type="ECO:0000313" key="2">
    <source>
        <dbReference type="EMBL" id="OSX75225.1"/>
    </source>
</evidence>
<feature type="region of interest" description="Disordered" evidence="1">
    <location>
        <begin position="1"/>
        <end position="22"/>
    </location>
</feature>
<gene>
    <name evidence="2" type="ORF">BU14_0245s0007</name>
</gene>
<keyword evidence="3" id="KW-1185">Reference proteome</keyword>